<sequence length="322" mass="37183">MPLIYPWGNDNPFNDYSSFLKNKFHRRVQKLSLNVGFTCPNRDGTKGRGGCTFCNNDSFNPDYCEPHFSITEQLNKGIEKFNERYPDQYYLAYFQAYTNTYGPLSYLKSLYEEALLHPKIRGLVIGTRPDCLPDSLIDWLSKLQSRYYIVVELGIESTNEDTLIKVNRGHTFAETCDAIFRLNKAGIPVGSHLILGLPGETEQMMLQHAERLSTLPLDYLKIHQLQYIKGSALGYQYLKNPEMFHVFDMDEYVELVIAFLERLNPNIVIERLASQAPFNLLIAPKWALKNYQMTELIKKRMKQRNTWQGKLLGVCTAENPAK</sequence>
<keyword evidence="6" id="KW-0411">Iron-sulfur</keyword>
<dbReference type="GO" id="GO:0003824">
    <property type="term" value="F:catalytic activity"/>
    <property type="evidence" value="ECO:0007669"/>
    <property type="project" value="InterPro"/>
</dbReference>
<dbReference type="InterPro" id="IPR023404">
    <property type="entry name" value="rSAM_horseshoe"/>
</dbReference>
<dbReference type="GO" id="GO:0051539">
    <property type="term" value="F:4 iron, 4 sulfur cluster binding"/>
    <property type="evidence" value="ECO:0007669"/>
    <property type="project" value="UniProtKB-KW"/>
</dbReference>
<evidence type="ECO:0000256" key="6">
    <source>
        <dbReference type="ARBA" id="ARBA00023014"/>
    </source>
</evidence>
<dbReference type="AlphaFoldDB" id="A0A1I2EBN4"/>
<dbReference type="Pfam" id="PF04055">
    <property type="entry name" value="Radical_SAM"/>
    <property type="match status" value="1"/>
</dbReference>
<evidence type="ECO:0000256" key="4">
    <source>
        <dbReference type="ARBA" id="ARBA00022723"/>
    </source>
</evidence>
<evidence type="ECO:0000256" key="3">
    <source>
        <dbReference type="ARBA" id="ARBA00022691"/>
    </source>
</evidence>
<dbReference type="PANTHER" id="PTHR11135">
    <property type="entry name" value="HISTONE ACETYLTRANSFERASE-RELATED"/>
    <property type="match status" value="1"/>
</dbReference>
<dbReference type="PANTHER" id="PTHR11135:SF1">
    <property type="entry name" value="PROTEIN YHCC"/>
    <property type="match status" value="1"/>
</dbReference>
<dbReference type="InterPro" id="IPR006638">
    <property type="entry name" value="Elp3/MiaA/NifB-like_rSAM"/>
</dbReference>
<dbReference type="eggNOG" id="COG1242">
    <property type="taxonomic scope" value="Bacteria"/>
</dbReference>
<dbReference type="RefSeq" id="WP_010528591.1">
    <property type="nucleotide sequence ID" value="NZ_AFSL01000088.1"/>
</dbReference>
<dbReference type="FunCoup" id="A0A1I2EBN4">
    <property type="interactions" value="56"/>
</dbReference>
<dbReference type="Proteomes" id="UP000181976">
    <property type="component" value="Unassembled WGS sequence"/>
</dbReference>
<dbReference type="Gene3D" id="3.80.30.20">
    <property type="entry name" value="tm_1862 like domain"/>
    <property type="match status" value="1"/>
</dbReference>
<dbReference type="SFLD" id="SFLDG01091">
    <property type="entry name" value="uncharacterized_CHP01210-like"/>
    <property type="match status" value="1"/>
</dbReference>
<evidence type="ECO:0000259" key="7">
    <source>
        <dbReference type="PROSITE" id="PS51918"/>
    </source>
</evidence>
<dbReference type="SFLD" id="SFLDG01086">
    <property type="entry name" value="elongater_protein-like"/>
    <property type="match status" value="1"/>
</dbReference>
<dbReference type="SMART" id="SM00729">
    <property type="entry name" value="Elp3"/>
    <property type="match status" value="1"/>
</dbReference>
<evidence type="ECO:0000256" key="1">
    <source>
        <dbReference type="ARBA" id="ARBA00001966"/>
    </source>
</evidence>
<evidence type="ECO:0000256" key="5">
    <source>
        <dbReference type="ARBA" id="ARBA00023004"/>
    </source>
</evidence>
<gene>
    <name evidence="8" type="ORF">SAMN05444380_12213</name>
</gene>
<name>A0A1I2EBN4_9BACT</name>
<comment type="cofactor">
    <cofactor evidence="1">
        <name>[4Fe-4S] cluster</name>
        <dbReference type="ChEBI" id="CHEBI:49883"/>
    </cofactor>
</comment>
<keyword evidence="9" id="KW-1185">Reference proteome</keyword>
<protein>
    <recommendedName>
        <fullName evidence="7">Radical SAM core domain-containing protein</fullName>
    </recommendedName>
</protein>
<dbReference type="CDD" id="cd01335">
    <property type="entry name" value="Radical_SAM"/>
    <property type="match status" value="1"/>
</dbReference>
<dbReference type="OrthoDB" id="9801689at2"/>
<dbReference type="SUPFAM" id="SSF102114">
    <property type="entry name" value="Radical SAM enzymes"/>
    <property type="match status" value="1"/>
</dbReference>
<dbReference type="Pfam" id="PF16199">
    <property type="entry name" value="Radical_SAM_C"/>
    <property type="match status" value="1"/>
</dbReference>
<evidence type="ECO:0000256" key="2">
    <source>
        <dbReference type="ARBA" id="ARBA00022485"/>
    </source>
</evidence>
<dbReference type="EMBL" id="FONA01000022">
    <property type="protein sequence ID" value="SFE90119.1"/>
    <property type="molecule type" value="Genomic_DNA"/>
</dbReference>
<dbReference type="GO" id="GO:0046872">
    <property type="term" value="F:metal ion binding"/>
    <property type="evidence" value="ECO:0007669"/>
    <property type="project" value="UniProtKB-KW"/>
</dbReference>
<dbReference type="SFLD" id="SFLDS00029">
    <property type="entry name" value="Radical_SAM"/>
    <property type="match status" value="1"/>
</dbReference>
<organism evidence="8 9">
    <name type="scientific">Thermophagus xiamenensis</name>
    <dbReference type="NCBI Taxonomy" id="385682"/>
    <lineage>
        <taxon>Bacteria</taxon>
        <taxon>Pseudomonadati</taxon>
        <taxon>Bacteroidota</taxon>
        <taxon>Bacteroidia</taxon>
        <taxon>Marinilabiliales</taxon>
        <taxon>Marinilabiliaceae</taxon>
        <taxon>Thermophagus</taxon>
    </lineage>
</organism>
<dbReference type="InterPro" id="IPR005911">
    <property type="entry name" value="YhcC-like"/>
</dbReference>
<dbReference type="PROSITE" id="PS51918">
    <property type="entry name" value="RADICAL_SAM"/>
    <property type="match status" value="1"/>
</dbReference>
<dbReference type="InterPro" id="IPR058240">
    <property type="entry name" value="rSAM_sf"/>
</dbReference>
<evidence type="ECO:0000313" key="8">
    <source>
        <dbReference type="EMBL" id="SFE90119.1"/>
    </source>
</evidence>
<keyword evidence="5" id="KW-0408">Iron</keyword>
<keyword evidence="3" id="KW-0949">S-adenosyl-L-methionine</keyword>
<dbReference type="InParanoid" id="A0A1I2EBN4"/>
<keyword evidence="2" id="KW-0004">4Fe-4S</keyword>
<dbReference type="InterPro" id="IPR007197">
    <property type="entry name" value="rSAM"/>
</dbReference>
<proteinExistence type="predicted"/>
<dbReference type="InterPro" id="IPR039661">
    <property type="entry name" value="ELP3"/>
</dbReference>
<keyword evidence="4" id="KW-0479">Metal-binding</keyword>
<dbReference type="NCBIfam" id="TIGR01212">
    <property type="entry name" value="TIGR01212 family radical SAM protein"/>
    <property type="match status" value="1"/>
</dbReference>
<reference evidence="8 9" key="1">
    <citation type="submission" date="2016-10" db="EMBL/GenBank/DDBJ databases">
        <authorList>
            <person name="de Groot N.N."/>
        </authorList>
    </citation>
    <scope>NUCLEOTIDE SEQUENCE [LARGE SCALE GENOMIC DNA]</scope>
    <source>
        <strain evidence="8 9">DSM 19012</strain>
    </source>
</reference>
<accession>A0A1I2EBN4</accession>
<evidence type="ECO:0000313" key="9">
    <source>
        <dbReference type="Proteomes" id="UP000181976"/>
    </source>
</evidence>
<dbReference type="InterPro" id="IPR032432">
    <property type="entry name" value="Radical_SAM_C"/>
</dbReference>
<feature type="domain" description="Radical SAM core" evidence="7">
    <location>
        <begin position="23"/>
        <end position="262"/>
    </location>
</feature>